<protein>
    <submittedName>
        <fullName evidence="1">Uncharacterized protein</fullName>
    </submittedName>
</protein>
<dbReference type="InParanoid" id="E4XKM7"/>
<dbReference type="Proteomes" id="UP000001307">
    <property type="component" value="Unassembled WGS sequence"/>
</dbReference>
<sequence>MKKETGFDPDFYEENINASFTGVCRAITSIDCPAIFHWSHEAQHERWAHLVSEISGDITLLSKIKKTPLQQTTFNEMEKITTEASQRPIFKNIFVKSLERSVIYSDKIRATRLEVNDNAFWTLSTYAVNIDSLGGVPEYLDEQNFAEFTSAVQSIADSYLQEFTMAYKIDSNGVWNDENFKLWDYKLSNPENTYNTSILKAGELCTFSIKPSKNVFYDDE</sequence>
<keyword evidence="2" id="KW-1185">Reference proteome</keyword>
<evidence type="ECO:0000313" key="1">
    <source>
        <dbReference type="EMBL" id="CBY10730.1"/>
    </source>
</evidence>
<accession>E4XKM7</accession>
<gene>
    <name evidence="1" type="ORF">GSOID_T00014239001</name>
</gene>
<evidence type="ECO:0000313" key="2">
    <source>
        <dbReference type="Proteomes" id="UP000001307"/>
    </source>
</evidence>
<organism evidence="1 2">
    <name type="scientific">Oikopleura dioica</name>
    <name type="common">Tunicate</name>
    <dbReference type="NCBI Taxonomy" id="34765"/>
    <lineage>
        <taxon>Eukaryota</taxon>
        <taxon>Metazoa</taxon>
        <taxon>Chordata</taxon>
        <taxon>Tunicata</taxon>
        <taxon>Appendicularia</taxon>
        <taxon>Copelata</taxon>
        <taxon>Oikopleuridae</taxon>
        <taxon>Oikopleura</taxon>
    </lineage>
</organism>
<reference evidence="1 2" key="1">
    <citation type="journal article" date="2010" name="Science">
        <title>Plasticity of animal genome architecture unmasked by rapid evolution of a pelagic tunicate.</title>
        <authorList>
            <person name="Denoeud F."/>
            <person name="Henriet S."/>
            <person name="Mungpakdee S."/>
            <person name="Aury J.M."/>
            <person name="Da Silva C."/>
            <person name="Brinkmann H."/>
            <person name="Mikhaleva J."/>
            <person name="Olsen L.C."/>
            <person name="Jubin C."/>
            <person name="Canestro C."/>
            <person name="Bouquet J.M."/>
            <person name="Danks G."/>
            <person name="Poulain J."/>
            <person name="Campsteijn C."/>
            <person name="Adamski M."/>
            <person name="Cross I."/>
            <person name="Yadetie F."/>
            <person name="Muffato M."/>
            <person name="Louis A."/>
            <person name="Butcher S."/>
            <person name="Tsagkogeorga G."/>
            <person name="Konrad A."/>
            <person name="Singh S."/>
            <person name="Jensen M.F."/>
            <person name="Cong E.H."/>
            <person name="Eikeseth-Otteraa H."/>
            <person name="Noel B."/>
            <person name="Anthouard V."/>
            <person name="Porcel B.M."/>
            <person name="Kachouri-Lafond R."/>
            <person name="Nishino A."/>
            <person name="Ugolini M."/>
            <person name="Chourrout P."/>
            <person name="Nishida H."/>
            <person name="Aasland R."/>
            <person name="Huzurbazar S."/>
            <person name="Westhof E."/>
            <person name="Delsuc F."/>
            <person name="Lehrach H."/>
            <person name="Reinhardt R."/>
            <person name="Weissenbach J."/>
            <person name="Roy S.W."/>
            <person name="Artiguenave F."/>
            <person name="Postlethwait J.H."/>
            <person name="Manak J.R."/>
            <person name="Thompson E.M."/>
            <person name="Jaillon O."/>
            <person name="Du Pasquier L."/>
            <person name="Boudinot P."/>
            <person name="Liberles D.A."/>
            <person name="Volff J.N."/>
            <person name="Philippe H."/>
            <person name="Lenhard B."/>
            <person name="Roest Crollius H."/>
            <person name="Wincker P."/>
            <person name="Chourrout D."/>
        </authorList>
    </citation>
    <scope>NUCLEOTIDE SEQUENCE [LARGE SCALE GENOMIC DNA]</scope>
</reference>
<dbReference type="EMBL" id="FN653065">
    <property type="protein sequence ID" value="CBY10730.1"/>
    <property type="molecule type" value="Genomic_DNA"/>
</dbReference>
<proteinExistence type="predicted"/>
<dbReference type="AlphaFoldDB" id="E4XKM7"/>
<name>E4XKM7_OIKDI</name>
<dbReference type="OrthoDB" id="10279754at2759"/>